<dbReference type="InterPro" id="IPR036164">
    <property type="entry name" value="bL21-like_sf"/>
</dbReference>
<dbReference type="AlphaFoldDB" id="A0AAV9IDY6"/>
<dbReference type="HAMAP" id="MF_01363">
    <property type="entry name" value="Ribosomal_bL21"/>
    <property type="match status" value="1"/>
</dbReference>
<evidence type="ECO:0000313" key="6">
    <source>
        <dbReference type="EMBL" id="KAK4525572.1"/>
    </source>
</evidence>
<dbReference type="GO" id="GO:0006412">
    <property type="term" value="P:translation"/>
    <property type="evidence" value="ECO:0007669"/>
    <property type="project" value="InterPro"/>
</dbReference>
<proteinExistence type="inferred from homology"/>
<accession>A0AAV9IDY6</accession>
<dbReference type="Proteomes" id="UP001300502">
    <property type="component" value="Unassembled WGS sequence"/>
</dbReference>
<comment type="caution">
    <text evidence="6">The sequence shown here is derived from an EMBL/GenBank/DDBJ whole genome shotgun (WGS) entry which is preliminary data.</text>
</comment>
<name>A0AAV9IDY6_9RHOD</name>
<gene>
    <name evidence="6" type="ORF">GAYE_SCF13G3480</name>
</gene>
<dbReference type="EMBL" id="JANCYU010000031">
    <property type="protein sequence ID" value="KAK4525572.1"/>
    <property type="molecule type" value="Genomic_DNA"/>
</dbReference>
<evidence type="ECO:0000313" key="7">
    <source>
        <dbReference type="Proteomes" id="UP001300502"/>
    </source>
</evidence>
<evidence type="ECO:0000256" key="1">
    <source>
        <dbReference type="ARBA" id="ARBA00008563"/>
    </source>
</evidence>
<evidence type="ECO:0000256" key="2">
    <source>
        <dbReference type="ARBA" id="ARBA00022980"/>
    </source>
</evidence>
<dbReference type="GO" id="GO:0003723">
    <property type="term" value="F:RNA binding"/>
    <property type="evidence" value="ECO:0007669"/>
    <property type="project" value="InterPro"/>
</dbReference>
<evidence type="ECO:0000256" key="5">
    <source>
        <dbReference type="ARBA" id="ARBA00044129"/>
    </source>
</evidence>
<dbReference type="InterPro" id="IPR028909">
    <property type="entry name" value="bL21-like"/>
</dbReference>
<reference evidence="6 7" key="1">
    <citation type="submission" date="2022-07" db="EMBL/GenBank/DDBJ databases">
        <title>Genome-wide signatures of adaptation to extreme environments.</title>
        <authorList>
            <person name="Cho C.H."/>
            <person name="Yoon H.S."/>
        </authorList>
    </citation>
    <scope>NUCLEOTIDE SEQUENCE [LARGE SCALE GENOMIC DNA]</scope>
    <source>
        <strain evidence="6 7">108.79 E11</strain>
    </source>
</reference>
<keyword evidence="2" id="KW-0689">Ribosomal protein</keyword>
<evidence type="ECO:0000256" key="3">
    <source>
        <dbReference type="ARBA" id="ARBA00023274"/>
    </source>
</evidence>
<organism evidence="6 7">
    <name type="scientific">Galdieria yellowstonensis</name>
    <dbReference type="NCBI Taxonomy" id="3028027"/>
    <lineage>
        <taxon>Eukaryota</taxon>
        <taxon>Rhodophyta</taxon>
        <taxon>Bangiophyceae</taxon>
        <taxon>Galdieriales</taxon>
        <taxon>Galdieriaceae</taxon>
        <taxon>Galdieria</taxon>
    </lineage>
</organism>
<dbReference type="PANTHER" id="PTHR21349">
    <property type="entry name" value="50S RIBOSOMAL PROTEIN L21"/>
    <property type="match status" value="1"/>
</dbReference>
<dbReference type="NCBIfam" id="TIGR00061">
    <property type="entry name" value="L21"/>
    <property type="match status" value="1"/>
</dbReference>
<protein>
    <recommendedName>
        <fullName evidence="5">Large ribosomal subunit protein bL21m</fullName>
    </recommendedName>
    <alternativeName>
        <fullName evidence="4">50S ribosomal protein L21, chloroplastic</fullName>
    </alternativeName>
</protein>
<dbReference type="SUPFAM" id="SSF141091">
    <property type="entry name" value="L21p-like"/>
    <property type="match status" value="1"/>
</dbReference>
<evidence type="ECO:0000256" key="4">
    <source>
        <dbReference type="ARBA" id="ARBA00035397"/>
    </source>
</evidence>
<comment type="similarity">
    <text evidence="1">Belongs to the bacterial ribosomal protein bL21 family.</text>
</comment>
<dbReference type="InterPro" id="IPR001787">
    <property type="entry name" value="Ribosomal_bL21"/>
</dbReference>
<keyword evidence="7" id="KW-1185">Reference proteome</keyword>
<keyword evidence="3" id="KW-0687">Ribonucleoprotein</keyword>
<dbReference type="PANTHER" id="PTHR21349:SF0">
    <property type="entry name" value="LARGE RIBOSOMAL SUBUNIT PROTEIN BL21M"/>
    <property type="match status" value="1"/>
</dbReference>
<dbReference type="GO" id="GO:0005762">
    <property type="term" value="C:mitochondrial large ribosomal subunit"/>
    <property type="evidence" value="ECO:0007669"/>
    <property type="project" value="TreeGrafter"/>
</dbReference>
<sequence>MRQWIQLVTRCWQWRRVKVPPNSLPWSSREVPFSRRFWDNNLAFLSRRNYSQSIVVPQFNKLVETSEDRLDEFPGVIQSPLTGEEKQGIHLYQVDNWPTSVETTLEDGTKCSPTDILPPVYATHGAPGSWWGGIGYEAGYGGMFAVMILKGKQFKVCPDDIVISERLDQDINEQVVSDRVLAIGTLEFSLFGRPYLPYARVTMTVEQQTLTSEVVSFRFKKRKRYRKAWFHRQPITYLRVNDIQFVRPKEEQLKPLITARDPNAPLLAQNARIL</sequence>
<dbReference type="Pfam" id="PF00829">
    <property type="entry name" value="Ribosomal_L21p"/>
    <property type="match status" value="1"/>
</dbReference>
<dbReference type="GO" id="GO:0003735">
    <property type="term" value="F:structural constituent of ribosome"/>
    <property type="evidence" value="ECO:0007669"/>
    <property type="project" value="InterPro"/>
</dbReference>